<dbReference type="SUPFAM" id="SSF55021">
    <property type="entry name" value="ACT-like"/>
    <property type="match status" value="2"/>
</dbReference>
<dbReference type="InterPro" id="IPR045865">
    <property type="entry name" value="ACT-like_dom_sf"/>
</dbReference>
<evidence type="ECO:0000256" key="2">
    <source>
        <dbReference type="ARBA" id="ARBA00005025"/>
    </source>
</evidence>
<dbReference type="Proteomes" id="UP000184041">
    <property type="component" value="Unassembled WGS sequence"/>
</dbReference>
<name>A0A1M5I708_9BACT</name>
<keyword evidence="11" id="KW-1185">Reference proteome</keyword>
<dbReference type="Pfam" id="PF22629">
    <property type="entry name" value="ACT_AHAS_ss"/>
    <property type="match status" value="1"/>
</dbReference>
<dbReference type="Gene3D" id="3.30.70.260">
    <property type="match status" value="1"/>
</dbReference>
<evidence type="ECO:0000313" key="10">
    <source>
        <dbReference type="EMBL" id="SHG24041.1"/>
    </source>
</evidence>
<keyword evidence="5 8" id="KW-0028">Amino-acid biosynthesis</keyword>
<proteinExistence type="inferred from homology"/>
<evidence type="ECO:0000256" key="6">
    <source>
        <dbReference type="ARBA" id="ARBA00023304"/>
    </source>
</evidence>
<comment type="function">
    <text evidence="8">Catalyzes the conversion of 2 pyruvate molecules into acetolactate in the first common step of the biosynthetic pathway of the branched-amino acids such as leucine, isoleucine, and valine.</text>
</comment>
<comment type="pathway">
    <text evidence="1 8">Amino-acid biosynthesis; L-isoleucine biosynthesis; L-isoleucine from 2-oxobutanoate: step 1/4.</text>
</comment>
<accession>A0A1M5I708</accession>
<keyword evidence="6 8" id="KW-0100">Branched-chain amino acid biosynthesis</keyword>
<protein>
    <recommendedName>
        <fullName evidence="8">Acetolactate synthase small subunit</fullName>
        <shortName evidence="8">AHAS</shortName>
        <shortName evidence="8">ALS</shortName>
        <ecNumber evidence="8">2.2.1.6</ecNumber>
    </recommendedName>
    <alternativeName>
        <fullName evidence="8">Acetohydroxy-acid synthase small subunit</fullName>
    </alternativeName>
</protein>
<reference evidence="10 11" key="1">
    <citation type="submission" date="2016-11" db="EMBL/GenBank/DDBJ databases">
        <authorList>
            <person name="Jaros S."/>
            <person name="Januszkiewicz K."/>
            <person name="Wedrychowicz H."/>
        </authorList>
    </citation>
    <scope>NUCLEOTIDE SEQUENCE [LARGE SCALE GENOMIC DNA]</scope>
    <source>
        <strain evidence="10 11">DSM 21986</strain>
    </source>
</reference>
<dbReference type="InterPro" id="IPR002912">
    <property type="entry name" value="ACT_dom"/>
</dbReference>
<dbReference type="InterPro" id="IPR019455">
    <property type="entry name" value="Acetolactate_synth_ssu_C"/>
</dbReference>
<keyword evidence="8" id="KW-0808">Transferase</keyword>
<evidence type="ECO:0000313" key="11">
    <source>
        <dbReference type="Proteomes" id="UP000184041"/>
    </source>
</evidence>
<dbReference type="GO" id="GO:0009097">
    <property type="term" value="P:isoleucine biosynthetic process"/>
    <property type="evidence" value="ECO:0007669"/>
    <property type="project" value="UniProtKB-UniRule"/>
</dbReference>
<dbReference type="NCBIfam" id="NF008864">
    <property type="entry name" value="PRK11895.1"/>
    <property type="match status" value="1"/>
</dbReference>
<evidence type="ECO:0000256" key="7">
    <source>
        <dbReference type="ARBA" id="ARBA00048670"/>
    </source>
</evidence>
<evidence type="ECO:0000256" key="4">
    <source>
        <dbReference type="ARBA" id="ARBA00011744"/>
    </source>
</evidence>
<comment type="subunit">
    <text evidence="4 8">Dimer of large and small chains.</text>
</comment>
<dbReference type="InterPro" id="IPR054480">
    <property type="entry name" value="AHAS_small-like_ACT"/>
</dbReference>
<dbReference type="PROSITE" id="PS51671">
    <property type="entry name" value="ACT"/>
    <property type="match status" value="1"/>
</dbReference>
<evidence type="ECO:0000256" key="5">
    <source>
        <dbReference type="ARBA" id="ARBA00022605"/>
    </source>
</evidence>
<dbReference type="FunFam" id="3.30.70.1150:FF:000001">
    <property type="entry name" value="Acetolactate synthase small subunit"/>
    <property type="match status" value="1"/>
</dbReference>
<evidence type="ECO:0000256" key="3">
    <source>
        <dbReference type="ARBA" id="ARBA00006341"/>
    </source>
</evidence>
<evidence type="ECO:0000259" key="9">
    <source>
        <dbReference type="PROSITE" id="PS51671"/>
    </source>
</evidence>
<dbReference type="InterPro" id="IPR004789">
    <property type="entry name" value="Acetalactate_synth_ssu"/>
</dbReference>
<gene>
    <name evidence="10" type="ORF">SAMN05443144_12250</name>
</gene>
<evidence type="ECO:0000256" key="1">
    <source>
        <dbReference type="ARBA" id="ARBA00004974"/>
    </source>
</evidence>
<dbReference type="Pfam" id="PF10369">
    <property type="entry name" value="ALS_ss_C"/>
    <property type="match status" value="1"/>
</dbReference>
<dbReference type="EMBL" id="FQUS01000022">
    <property type="protein sequence ID" value="SHG24041.1"/>
    <property type="molecule type" value="Genomic_DNA"/>
</dbReference>
<dbReference type="STRING" id="1194090.SAMN05443144_12250"/>
<dbReference type="GO" id="GO:0003984">
    <property type="term" value="F:acetolactate synthase activity"/>
    <property type="evidence" value="ECO:0007669"/>
    <property type="project" value="UniProtKB-UniRule"/>
</dbReference>
<dbReference type="GO" id="GO:1990610">
    <property type="term" value="F:acetolactate synthase regulator activity"/>
    <property type="evidence" value="ECO:0007669"/>
    <property type="project" value="UniProtKB-UniRule"/>
</dbReference>
<feature type="domain" description="ACT" evidence="9">
    <location>
        <begin position="17"/>
        <end position="91"/>
    </location>
</feature>
<comment type="catalytic activity">
    <reaction evidence="7 8">
        <text>2 pyruvate + H(+) = (2S)-2-acetolactate + CO2</text>
        <dbReference type="Rhea" id="RHEA:25249"/>
        <dbReference type="ChEBI" id="CHEBI:15361"/>
        <dbReference type="ChEBI" id="CHEBI:15378"/>
        <dbReference type="ChEBI" id="CHEBI:16526"/>
        <dbReference type="ChEBI" id="CHEBI:58476"/>
        <dbReference type="EC" id="2.2.1.6"/>
    </reaction>
</comment>
<dbReference type="UniPathway" id="UPA00049">
    <property type="reaction ID" value="UER00059"/>
</dbReference>
<dbReference type="NCBIfam" id="TIGR00119">
    <property type="entry name" value="acolac_sm"/>
    <property type="match status" value="1"/>
</dbReference>
<dbReference type="InterPro" id="IPR039557">
    <property type="entry name" value="AHAS_ACT"/>
</dbReference>
<dbReference type="Gene3D" id="3.30.70.1150">
    <property type="entry name" value="ACT-like. Chain A, domain 2"/>
    <property type="match status" value="1"/>
</dbReference>
<evidence type="ECO:0000256" key="8">
    <source>
        <dbReference type="RuleBase" id="RU368092"/>
    </source>
</evidence>
<dbReference type="UniPathway" id="UPA00047">
    <property type="reaction ID" value="UER00055"/>
</dbReference>
<dbReference type="InterPro" id="IPR027271">
    <property type="entry name" value="Acetolactate_synth/TF_NikR_C"/>
</dbReference>
<dbReference type="OrthoDB" id="1523722at2"/>
<organism evidence="10 11">
    <name type="scientific">Fodinibius roseus</name>
    <dbReference type="NCBI Taxonomy" id="1194090"/>
    <lineage>
        <taxon>Bacteria</taxon>
        <taxon>Pseudomonadati</taxon>
        <taxon>Balneolota</taxon>
        <taxon>Balneolia</taxon>
        <taxon>Balneolales</taxon>
        <taxon>Balneolaceae</taxon>
        <taxon>Fodinibius</taxon>
    </lineage>
</organism>
<comment type="pathway">
    <text evidence="2 8">Amino-acid biosynthesis; L-valine biosynthesis; L-valine from pyruvate: step 1/4.</text>
</comment>
<dbReference type="CDD" id="cd04878">
    <property type="entry name" value="ACT_AHAS"/>
    <property type="match status" value="1"/>
</dbReference>
<dbReference type="AlphaFoldDB" id="A0A1M5I708"/>
<sequence length="175" mass="19422">MKQTNNVTKEKTVEKHTLSVLVSYNLNALSRIIGIFSGKGFEIDSISFGSGKKSDLARITITTHGDVQIIEQITKQLNKIIDVVKVNDLTYDSFVDRELALIKVTATRSSRSEIMQIAQVFRAKVIDISPEKLTIEVTGNRDKVNAFIGMLYPFGVDEVARTGSVALKREFDGNV</sequence>
<dbReference type="GO" id="GO:0005829">
    <property type="term" value="C:cytosol"/>
    <property type="evidence" value="ECO:0007669"/>
    <property type="project" value="TreeGrafter"/>
</dbReference>
<dbReference type="PANTHER" id="PTHR30239:SF0">
    <property type="entry name" value="ACETOLACTATE SYNTHASE SMALL SUBUNIT 1, CHLOROPLASTIC"/>
    <property type="match status" value="1"/>
</dbReference>
<dbReference type="RefSeq" id="WP_073067290.1">
    <property type="nucleotide sequence ID" value="NZ_FQUS01000022.1"/>
</dbReference>
<dbReference type="EC" id="2.2.1.6" evidence="8"/>
<dbReference type="GO" id="GO:0009099">
    <property type="term" value="P:L-valine biosynthetic process"/>
    <property type="evidence" value="ECO:0007669"/>
    <property type="project" value="UniProtKB-UniRule"/>
</dbReference>
<comment type="similarity">
    <text evidence="3 8">Belongs to the acetolactate synthase small subunit family.</text>
</comment>
<dbReference type="PANTHER" id="PTHR30239">
    <property type="entry name" value="ACETOLACTATE SYNTHASE SMALL SUBUNIT"/>
    <property type="match status" value="1"/>
</dbReference>